<evidence type="ECO:0000313" key="1">
    <source>
        <dbReference type="EMBL" id="MPC86030.1"/>
    </source>
</evidence>
<dbReference type="EMBL" id="VSRR010070304">
    <property type="protein sequence ID" value="MPC86030.1"/>
    <property type="molecule type" value="Genomic_DNA"/>
</dbReference>
<sequence>MEESMRDGISCANGPTKRVGKLLISGFDDLTDPMSPGGGL</sequence>
<keyword evidence="2" id="KW-1185">Reference proteome</keyword>
<dbReference type="AlphaFoldDB" id="A0A5B7INB2"/>
<protein>
    <submittedName>
        <fullName evidence="1">Uncharacterized protein</fullName>
    </submittedName>
</protein>
<reference evidence="1 2" key="1">
    <citation type="submission" date="2019-05" db="EMBL/GenBank/DDBJ databases">
        <title>Another draft genome of Portunus trituberculatus and its Hox gene families provides insights of decapod evolution.</title>
        <authorList>
            <person name="Jeong J.-H."/>
            <person name="Song I."/>
            <person name="Kim S."/>
            <person name="Choi T."/>
            <person name="Kim D."/>
            <person name="Ryu S."/>
            <person name="Kim W."/>
        </authorList>
    </citation>
    <scope>NUCLEOTIDE SEQUENCE [LARGE SCALE GENOMIC DNA]</scope>
    <source>
        <tissue evidence="1">Muscle</tissue>
    </source>
</reference>
<evidence type="ECO:0000313" key="2">
    <source>
        <dbReference type="Proteomes" id="UP000324222"/>
    </source>
</evidence>
<name>A0A5B7INB2_PORTR</name>
<accession>A0A5B7INB2</accession>
<organism evidence="1 2">
    <name type="scientific">Portunus trituberculatus</name>
    <name type="common">Swimming crab</name>
    <name type="synonym">Neptunus trituberculatus</name>
    <dbReference type="NCBI Taxonomy" id="210409"/>
    <lineage>
        <taxon>Eukaryota</taxon>
        <taxon>Metazoa</taxon>
        <taxon>Ecdysozoa</taxon>
        <taxon>Arthropoda</taxon>
        <taxon>Crustacea</taxon>
        <taxon>Multicrustacea</taxon>
        <taxon>Malacostraca</taxon>
        <taxon>Eumalacostraca</taxon>
        <taxon>Eucarida</taxon>
        <taxon>Decapoda</taxon>
        <taxon>Pleocyemata</taxon>
        <taxon>Brachyura</taxon>
        <taxon>Eubrachyura</taxon>
        <taxon>Portunoidea</taxon>
        <taxon>Portunidae</taxon>
        <taxon>Portuninae</taxon>
        <taxon>Portunus</taxon>
    </lineage>
</organism>
<proteinExistence type="predicted"/>
<comment type="caution">
    <text evidence="1">The sequence shown here is derived from an EMBL/GenBank/DDBJ whole genome shotgun (WGS) entry which is preliminary data.</text>
</comment>
<dbReference type="Proteomes" id="UP000324222">
    <property type="component" value="Unassembled WGS sequence"/>
</dbReference>
<gene>
    <name evidence="1" type="ORF">E2C01_080842</name>
</gene>